<comment type="caution">
    <text evidence="1">The sequence shown here is derived from an EMBL/GenBank/DDBJ whole genome shotgun (WGS) entry which is preliminary data.</text>
</comment>
<gene>
    <name evidence="1" type="ORF">DM01DRAFT_1118513</name>
</gene>
<reference evidence="1 2" key="1">
    <citation type="submission" date="2016-07" db="EMBL/GenBank/DDBJ databases">
        <title>Pervasive Adenine N6-methylation of Active Genes in Fungi.</title>
        <authorList>
            <consortium name="DOE Joint Genome Institute"/>
            <person name="Mondo S.J."/>
            <person name="Dannebaum R.O."/>
            <person name="Kuo R.C."/>
            <person name="Labutti K."/>
            <person name="Haridas S."/>
            <person name="Kuo A."/>
            <person name="Salamov A."/>
            <person name="Ahrendt S.R."/>
            <person name="Lipzen A."/>
            <person name="Sullivan W."/>
            <person name="Andreopoulos W.B."/>
            <person name="Clum A."/>
            <person name="Lindquist E."/>
            <person name="Daum C."/>
            <person name="Ramamoorthy G.K."/>
            <person name="Gryganskyi A."/>
            <person name="Culley D."/>
            <person name="Magnuson J.K."/>
            <person name="James T.Y."/>
            <person name="O'Malley M.A."/>
            <person name="Stajich J.E."/>
            <person name="Spatafora J.W."/>
            <person name="Visel A."/>
            <person name="Grigoriev I.V."/>
        </authorList>
    </citation>
    <scope>NUCLEOTIDE SEQUENCE [LARGE SCALE GENOMIC DNA]</scope>
    <source>
        <strain evidence="1 2">NRRL 3301</strain>
    </source>
</reference>
<sequence length="97" mass="11076">MSIIFDCWKNPITSVVHCRKNFTFYLSTTKCNYNCCVELSAFLHLNALAPTATITLMENIANLVALVPRWTRSRTIYPKGMLGRWTKGKRCATTLFP</sequence>
<proteinExistence type="predicted"/>
<dbReference type="Proteomes" id="UP000242146">
    <property type="component" value="Unassembled WGS sequence"/>
</dbReference>
<organism evidence="1 2">
    <name type="scientific">Hesseltinella vesiculosa</name>
    <dbReference type="NCBI Taxonomy" id="101127"/>
    <lineage>
        <taxon>Eukaryota</taxon>
        <taxon>Fungi</taxon>
        <taxon>Fungi incertae sedis</taxon>
        <taxon>Mucoromycota</taxon>
        <taxon>Mucoromycotina</taxon>
        <taxon>Mucoromycetes</taxon>
        <taxon>Mucorales</taxon>
        <taxon>Cunninghamellaceae</taxon>
        <taxon>Hesseltinella</taxon>
    </lineage>
</organism>
<keyword evidence="2" id="KW-1185">Reference proteome</keyword>
<name>A0A1X2GT99_9FUNG</name>
<dbReference type="AlphaFoldDB" id="A0A1X2GT99"/>
<dbReference type="EMBL" id="MCGT01000003">
    <property type="protein sequence ID" value="ORX61276.1"/>
    <property type="molecule type" value="Genomic_DNA"/>
</dbReference>
<protein>
    <submittedName>
        <fullName evidence="1">Uncharacterized protein</fullName>
    </submittedName>
</protein>
<accession>A0A1X2GT99</accession>
<evidence type="ECO:0000313" key="2">
    <source>
        <dbReference type="Proteomes" id="UP000242146"/>
    </source>
</evidence>
<evidence type="ECO:0000313" key="1">
    <source>
        <dbReference type="EMBL" id="ORX61276.1"/>
    </source>
</evidence>